<accession>A0AAN6Z5I6</accession>
<dbReference type="EMBL" id="MU853225">
    <property type="protein sequence ID" value="KAK4125842.1"/>
    <property type="molecule type" value="Genomic_DNA"/>
</dbReference>
<reference evidence="1" key="1">
    <citation type="journal article" date="2023" name="Mol. Phylogenet. Evol.">
        <title>Genome-scale phylogeny and comparative genomics of the fungal order Sordariales.</title>
        <authorList>
            <person name="Hensen N."/>
            <person name="Bonometti L."/>
            <person name="Westerberg I."/>
            <person name="Brannstrom I.O."/>
            <person name="Guillou S."/>
            <person name="Cros-Aarteil S."/>
            <person name="Calhoun S."/>
            <person name="Haridas S."/>
            <person name="Kuo A."/>
            <person name="Mondo S."/>
            <person name="Pangilinan J."/>
            <person name="Riley R."/>
            <person name="LaButti K."/>
            <person name="Andreopoulos B."/>
            <person name="Lipzen A."/>
            <person name="Chen C."/>
            <person name="Yan M."/>
            <person name="Daum C."/>
            <person name="Ng V."/>
            <person name="Clum A."/>
            <person name="Steindorff A."/>
            <person name="Ohm R.A."/>
            <person name="Martin F."/>
            <person name="Silar P."/>
            <person name="Natvig D.O."/>
            <person name="Lalanne C."/>
            <person name="Gautier V."/>
            <person name="Ament-Velasquez S.L."/>
            <person name="Kruys A."/>
            <person name="Hutchinson M.I."/>
            <person name="Powell A.J."/>
            <person name="Barry K."/>
            <person name="Miller A.N."/>
            <person name="Grigoriev I.V."/>
            <person name="Debuchy R."/>
            <person name="Gladieux P."/>
            <person name="Hiltunen Thoren M."/>
            <person name="Johannesson H."/>
        </authorList>
    </citation>
    <scope>NUCLEOTIDE SEQUENCE</scope>
    <source>
        <strain evidence="1">CBS 731.68</strain>
    </source>
</reference>
<evidence type="ECO:0000313" key="2">
    <source>
        <dbReference type="Proteomes" id="UP001302602"/>
    </source>
</evidence>
<dbReference type="Gene3D" id="3.80.10.10">
    <property type="entry name" value="Ribonuclease Inhibitor"/>
    <property type="match status" value="1"/>
</dbReference>
<reference evidence="1" key="2">
    <citation type="submission" date="2023-05" db="EMBL/GenBank/DDBJ databases">
        <authorList>
            <consortium name="Lawrence Berkeley National Laboratory"/>
            <person name="Steindorff A."/>
            <person name="Hensen N."/>
            <person name="Bonometti L."/>
            <person name="Westerberg I."/>
            <person name="Brannstrom I.O."/>
            <person name="Guillou S."/>
            <person name="Cros-Aarteil S."/>
            <person name="Calhoun S."/>
            <person name="Haridas S."/>
            <person name="Kuo A."/>
            <person name="Mondo S."/>
            <person name="Pangilinan J."/>
            <person name="Riley R."/>
            <person name="Labutti K."/>
            <person name="Andreopoulos B."/>
            <person name="Lipzen A."/>
            <person name="Chen C."/>
            <person name="Yanf M."/>
            <person name="Daum C."/>
            <person name="Ng V."/>
            <person name="Clum A."/>
            <person name="Ohm R."/>
            <person name="Martin F."/>
            <person name="Silar P."/>
            <person name="Natvig D."/>
            <person name="Lalanne C."/>
            <person name="Gautier V."/>
            <person name="Ament-Velasquez S.L."/>
            <person name="Kruys A."/>
            <person name="Hutchinson M.I."/>
            <person name="Powell A.J."/>
            <person name="Barry K."/>
            <person name="Miller A.N."/>
            <person name="Grigoriev I.V."/>
            <person name="Debuchy R."/>
            <person name="Gladieux P."/>
            <person name="Thoren M.H."/>
            <person name="Johannesson H."/>
        </authorList>
    </citation>
    <scope>NUCLEOTIDE SEQUENCE</scope>
    <source>
        <strain evidence="1">CBS 731.68</strain>
    </source>
</reference>
<dbReference type="RefSeq" id="XP_062649613.1">
    <property type="nucleotide sequence ID" value="XM_062787758.1"/>
</dbReference>
<gene>
    <name evidence="1" type="ORF">N657DRAFT_533868</name>
</gene>
<feature type="non-terminal residue" evidence="1">
    <location>
        <position position="360"/>
    </location>
</feature>
<organism evidence="1 2">
    <name type="scientific">Parathielavia appendiculata</name>
    <dbReference type="NCBI Taxonomy" id="2587402"/>
    <lineage>
        <taxon>Eukaryota</taxon>
        <taxon>Fungi</taxon>
        <taxon>Dikarya</taxon>
        <taxon>Ascomycota</taxon>
        <taxon>Pezizomycotina</taxon>
        <taxon>Sordariomycetes</taxon>
        <taxon>Sordariomycetidae</taxon>
        <taxon>Sordariales</taxon>
        <taxon>Chaetomiaceae</taxon>
        <taxon>Parathielavia</taxon>
    </lineage>
</organism>
<name>A0AAN6Z5I6_9PEZI</name>
<protein>
    <recommendedName>
        <fullName evidence="3">F-box domain-containing protein</fullName>
    </recommendedName>
</protein>
<evidence type="ECO:0008006" key="3">
    <source>
        <dbReference type="Google" id="ProtNLM"/>
    </source>
</evidence>
<dbReference type="Proteomes" id="UP001302602">
    <property type="component" value="Unassembled WGS sequence"/>
</dbReference>
<proteinExistence type="predicted"/>
<dbReference type="GeneID" id="87824528"/>
<dbReference type="AlphaFoldDB" id="A0AAN6Z5I6"/>
<feature type="non-terminal residue" evidence="1">
    <location>
        <position position="1"/>
    </location>
</feature>
<dbReference type="InterPro" id="IPR032675">
    <property type="entry name" value="LRR_dom_sf"/>
</dbReference>
<evidence type="ECO:0000313" key="1">
    <source>
        <dbReference type="EMBL" id="KAK4125842.1"/>
    </source>
</evidence>
<comment type="caution">
    <text evidence="1">The sequence shown here is derived from an EMBL/GenBank/DDBJ whole genome shotgun (WGS) entry which is preliminary data.</text>
</comment>
<keyword evidence="2" id="KW-1185">Reference proteome</keyword>
<sequence>VSRLSRTCRRLRDIFQPLLFQCYSDEYPGRSVRHLIRLGRTLAARPDLARHMKFLMFWEASVELDASDKAIVNDGIMQLGLPPIPEHWNVNGEGEYRLIPLELVLAHTRNLEYLRMPLDCDWNLCLIPQLIKSRPPFLAKLKALEVHHYFIAGDRFDVSIDAVDAIAHAAPNLDSLCLPSPNWNYGASPAPLAHLRRLYFQANCNINPEHLTAMFESAPKLEVLALHWNALDDAYDFVDDRRTTDAWEAIERRKDTLREIRLDIRSDTEHGDGERDSLKDFEKLEVLMVNGHALDALREVWVRRNRNTRAESFLSTLFPPSIREVTFWGLDGVKMQAAMLRFAKVVAVGRYPKLERVVLA</sequence>
<dbReference type="SUPFAM" id="SSF52047">
    <property type="entry name" value="RNI-like"/>
    <property type="match status" value="1"/>
</dbReference>